<evidence type="ECO:0000256" key="11">
    <source>
        <dbReference type="ARBA" id="ARBA00034617"/>
    </source>
</evidence>
<evidence type="ECO:0000256" key="6">
    <source>
        <dbReference type="ARBA" id="ARBA00022839"/>
    </source>
</evidence>
<dbReference type="InterPro" id="IPR000212">
    <property type="entry name" value="DNA_helicase_UvrD/REP"/>
</dbReference>
<dbReference type="SUPFAM" id="SSF52980">
    <property type="entry name" value="Restriction endonuclease-like"/>
    <property type="match status" value="1"/>
</dbReference>
<comment type="subunit">
    <text evidence="13">Heterodimer of AddA and AddB/RexB.</text>
</comment>
<feature type="binding site" evidence="14">
    <location>
        <begin position="25"/>
        <end position="32"/>
    </location>
    <ligand>
        <name>ATP</name>
        <dbReference type="ChEBI" id="CHEBI:30616"/>
    </ligand>
</feature>
<dbReference type="Pfam" id="PF13361">
    <property type="entry name" value="UvrD_C"/>
    <property type="match status" value="1"/>
</dbReference>
<reference evidence="17 18" key="1">
    <citation type="submission" date="2024-08" db="EMBL/GenBank/DDBJ databases">
        <title>Clostridium lapicellarii sp. nov., and Clostridium renhuaiense sp. nov., two species isolated from the mud in a fermentation cellar used for producing sauce-flavour Chinese liquors.</title>
        <authorList>
            <person name="Yang F."/>
            <person name="Wang H."/>
            <person name="Chen L.Q."/>
            <person name="Zhou N."/>
            <person name="Lu J.J."/>
            <person name="Pu X.X."/>
            <person name="Wan B."/>
            <person name="Wang L."/>
            <person name="Liu S.J."/>
        </authorList>
    </citation>
    <scope>NUCLEOTIDE SEQUENCE [LARGE SCALE GENOMIC DNA]</scope>
    <source>
        <strain evidence="17 18">MT-113</strain>
    </source>
</reference>
<comment type="caution">
    <text evidence="17">The sequence shown here is derived from an EMBL/GenBank/DDBJ whole genome shotgun (WGS) entry which is preliminary data.</text>
</comment>
<dbReference type="EMBL" id="JBGFFE010000010">
    <property type="protein sequence ID" value="MEY8763709.1"/>
    <property type="molecule type" value="Genomic_DNA"/>
</dbReference>
<dbReference type="EC" id="3.1.-.-" evidence="13"/>
<dbReference type="InterPro" id="IPR011604">
    <property type="entry name" value="PDDEXK-like_dom_sf"/>
</dbReference>
<dbReference type="Pfam" id="PF00580">
    <property type="entry name" value="UvrD-helicase"/>
    <property type="match status" value="1"/>
</dbReference>
<dbReference type="CDD" id="cd17932">
    <property type="entry name" value="DEXQc_UvrD"/>
    <property type="match status" value="2"/>
</dbReference>
<keyword evidence="5 13" id="KW-0347">Helicase</keyword>
<evidence type="ECO:0000256" key="8">
    <source>
        <dbReference type="ARBA" id="ARBA00023125"/>
    </source>
</evidence>
<sequence length="1236" mass="143141">MMGRKWTEAQYEAIFAGKCNLLVAAGAGTGKTAVLVERIIHRITDASEGVDIDRLLIVTFTNAAASEMKERIGERLSKLLESDCNSRNIRKQLALLNQSNIMTIHSFCLKIIKSNFHLIDLDPGFRVCDNTEAILLKQDALQEILEERYQQGKSEFLDLVDSFKGKDDIRLQNMILSLYEFSKSNPWPEKWLKKAVEDFNIGEDFNFEETLWAKTLMHSLNMEISGYRDKMENAVEIIKNTPELEHYLAPFEDDIGEMDEILKTSSWNEMMEKFIKLEFHKLPSKRTEDSIKPIKERVKSIKDEVKKKLNDIRENIFLNSYNLTGDIRRIYPKINCLVSLVLDFNDRYYDKKRERGVLDFSDIEHFCLEILTDVDDRGNIVPSQAALEYRNYFKEIFIDEYQDSNEVQEVIINMISGKGKDANLFMVGDVKQSIYRFRQSKPELFLQKYDSYSEKKGSGSRKIKLSENFRSRKEIIDAVNYLFKQIMCREVGELSYDDSECLISSAKYKPCSERCGGAVEIYLADKVENKSEPERDNGEIVDNIQVEARMAAEKIKELVNPAPGKKCFNVYDSEKGCYRAAAYRDIVILMRTTQNWAPTFVEELNSLDIPVFADTSTGYLDAVEIKTIISLLEIIDNPIQDIPLISVLRSPIGAFSPEELVDLRMVNRKIPFYEVLRAAAGESQSPKYSLDDIGDRLRHKAAVFLERLENWRKKVIYMPIDEFLWHLYTETGYYGFVGAMPGGVQRQANLRMLFEKAKEYEKSSYKGLFNFINFINKLRSSSGDLGSAKVLGENENVVRIMSIHKSKGLEFPIVILSGTGKNFNLTDTNRSLLFHDKLGFGPDCIDVERHISYPTVIKQILKRKLKVETLSEEMRILYVAFTRAKEKLIITGMVRDVEKTAKKWCECASYGGIKLSEYSLVDAKSFLDWIGPAVARHHCGKPIRDLSGISQNPVWVVEGDNSRWKVCIEDRDRFAGGSSENNDAEDAAKWIRSLDCNNRKGKYKNEIYKRLDWKYKYEEASKIPVKFSVSELKRRFKLIDREDSVEFIEPVHLKKPVFLEKKKGLTAAERGTIMHLVMQHIDIDKVDSYSEIEEQVDKLLHMEFITEEEARSVSVRKILKFFNSSLGRRMKKAGNLYREVPFYMEVGSNEIYGNLDPKLYRDEKILIQGIIDCYFQEGNELVLLDYKTDYVENMENIKEKYKIQIYYYARALEKMTGKRVKNKYLYLFYNDNILEV</sequence>
<dbReference type="GO" id="GO:0003678">
    <property type="term" value="F:DNA helicase activity"/>
    <property type="evidence" value="ECO:0007669"/>
    <property type="project" value="UniProtKB-EC"/>
</dbReference>
<dbReference type="InterPro" id="IPR027417">
    <property type="entry name" value="P-loop_NTPase"/>
</dbReference>
<organism evidence="17 18">
    <name type="scientific">Clostridium lapidicellarium</name>
    <dbReference type="NCBI Taxonomy" id="3240931"/>
    <lineage>
        <taxon>Bacteria</taxon>
        <taxon>Bacillati</taxon>
        <taxon>Bacillota</taxon>
        <taxon>Clostridia</taxon>
        <taxon>Eubacteriales</taxon>
        <taxon>Clostridiaceae</taxon>
        <taxon>Clostridium</taxon>
    </lineage>
</organism>
<gene>
    <name evidence="13 17" type="primary">addA</name>
    <name evidence="17" type="ORF">AB8S09_08660</name>
</gene>
<evidence type="ECO:0000256" key="1">
    <source>
        <dbReference type="ARBA" id="ARBA00022722"/>
    </source>
</evidence>
<evidence type="ECO:0000256" key="10">
    <source>
        <dbReference type="ARBA" id="ARBA00023235"/>
    </source>
</evidence>
<dbReference type="InterPro" id="IPR011335">
    <property type="entry name" value="Restrct_endonuc-II-like"/>
</dbReference>
<evidence type="ECO:0000256" key="12">
    <source>
        <dbReference type="ARBA" id="ARBA00048988"/>
    </source>
</evidence>
<evidence type="ECO:0000313" key="18">
    <source>
        <dbReference type="Proteomes" id="UP001565220"/>
    </source>
</evidence>
<dbReference type="SUPFAM" id="SSF52540">
    <property type="entry name" value="P-loop containing nucleoside triphosphate hydrolases"/>
    <property type="match status" value="1"/>
</dbReference>
<dbReference type="InterPro" id="IPR014152">
    <property type="entry name" value="AddA"/>
</dbReference>
<dbReference type="PANTHER" id="PTHR11070">
    <property type="entry name" value="UVRD / RECB / PCRA DNA HELICASE FAMILY MEMBER"/>
    <property type="match status" value="1"/>
</dbReference>
<evidence type="ECO:0000256" key="7">
    <source>
        <dbReference type="ARBA" id="ARBA00022840"/>
    </source>
</evidence>
<keyword evidence="3 13" id="KW-0227">DNA damage</keyword>
<keyword evidence="2 13" id="KW-0547">Nucleotide-binding</keyword>
<evidence type="ECO:0000259" key="15">
    <source>
        <dbReference type="PROSITE" id="PS51198"/>
    </source>
</evidence>
<feature type="domain" description="UvrD-like helicase C-terminal" evidence="16">
    <location>
        <begin position="505"/>
        <end position="808"/>
    </location>
</feature>
<keyword evidence="1 13" id="KW-0540">Nuclease</keyword>
<comment type="cofactor">
    <cofactor evidence="13">
        <name>Mg(2+)</name>
        <dbReference type="ChEBI" id="CHEBI:18420"/>
    </cofactor>
</comment>
<keyword evidence="18" id="KW-1185">Reference proteome</keyword>
<keyword evidence="10 13" id="KW-0413">Isomerase</keyword>
<evidence type="ECO:0000256" key="5">
    <source>
        <dbReference type="ARBA" id="ARBA00022806"/>
    </source>
</evidence>
<evidence type="ECO:0000256" key="14">
    <source>
        <dbReference type="PROSITE-ProRule" id="PRU00560"/>
    </source>
</evidence>
<comment type="catalytic activity">
    <reaction evidence="11 13">
        <text>Couples ATP hydrolysis with the unwinding of duplex DNA by translocating in the 3'-5' direction.</text>
        <dbReference type="EC" id="5.6.2.4"/>
    </reaction>
</comment>
<evidence type="ECO:0000256" key="2">
    <source>
        <dbReference type="ARBA" id="ARBA00022741"/>
    </source>
</evidence>
<dbReference type="Gene3D" id="3.40.50.300">
    <property type="entry name" value="P-loop containing nucleotide triphosphate hydrolases"/>
    <property type="match status" value="4"/>
</dbReference>
<dbReference type="InterPro" id="IPR014017">
    <property type="entry name" value="DNA_helicase_UvrD-like_C"/>
</dbReference>
<evidence type="ECO:0000259" key="16">
    <source>
        <dbReference type="PROSITE" id="PS51217"/>
    </source>
</evidence>
<comment type="catalytic activity">
    <reaction evidence="12 13">
        <text>ATP + H2O = ADP + phosphate + H(+)</text>
        <dbReference type="Rhea" id="RHEA:13065"/>
        <dbReference type="ChEBI" id="CHEBI:15377"/>
        <dbReference type="ChEBI" id="CHEBI:15378"/>
        <dbReference type="ChEBI" id="CHEBI:30616"/>
        <dbReference type="ChEBI" id="CHEBI:43474"/>
        <dbReference type="ChEBI" id="CHEBI:456216"/>
        <dbReference type="EC" id="5.6.2.4"/>
    </reaction>
</comment>
<comment type="function">
    <text evidence="13">The heterodimer acts as both an ATP-dependent DNA helicase and an ATP-dependent, dual-direction single-stranded exonuclease. Recognizes the chi site generating a DNA molecule suitable for the initiation of homologous recombination. The AddA nuclease domain is required for chi fragment generation; this subunit has the helicase and 3' -&gt; 5' nuclease activities.</text>
</comment>
<keyword evidence="9 13" id="KW-0234">DNA repair</keyword>
<keyword evidence="7 13" id="KW-0067">ATP-binding</keyword>
<accession>A0ABV4DWT1</accession>
<dbReference type="InterPro" id="IPR038726">
    <property type="entry name" value="PDDEXK_AddAB-type"/>
</dbReference>
<dbReference type="PROSITE" id="PS51198">
    <property type="entry name" value="UVRD_HELICASE_ATP_BIND"/>
    <property type="match status" value="1"/>
</dbReference>
<dbReference type="Proteomes" id="UP001565220">
    <property type="component" value="Unassembled WGS sequence"/>
</dbReference>
<evidence type="ECO:0000256" key="4">
    <source>
        <dbReference type="ARBA" id="ARBA00022801"/>
    </source>
</evidence>
<dbReference type="GO" id="GO:0016787">
    <property type="term" value="F:hydrolase activity"/>
    <property type="evidence" value="ECO:0007669"/>
    <property type="project" value="UniProtKB-KW"/>
</dbReference>
<dbReference type="Gene3D" id="3.90.320.10">
    <property type="match status" value="1"/>
</dbReference>
<evidence type="ECO:0000256" key="9">
    <source>
        <dbReference type="ARBA" id="ARBA00023204"/>
    </source>
</evidence>
<dbReference type="Gene3D" id="1.10.274.50">
    <property type="match status" value="1"/>
</dbReference>
<dbReference type="HAMAP" id="MF_01451">
    <property type="entry name" value="AddA"/>
    <property type="match status" value="1"/>
</dbReference>
<evidence type="ECO:0000313" key="17">
    <source>
        <dbReference type="EMBL" id="MEY8763709.1"/>
    </source>
</evidence>
<comment type="similarity">
    <text evidence="13">Belongs to the helicase family. AddA subfamily.</text>
</comment>
<dbReference type="PROSITE" id="PS51217">
    <property type="entry name" value="UVRD_HELICASE_CTER"/>
    <property type="match status" value="1"/>
</dbReference>
<evidence type="ECO:0000256" key="13">
    <source>
        <dbReference type="HAMAP-Rule" id="MF_01451"/>
    </source>
</evidence>
<keyword evidence="4 13" id="KW-0378">Hydrolase</keyword>
<evidence type="ECO:0000256" key="3">
    <source>
        <dbReference type="ARBA" id="ARBA00022763"/>
    </source>
</evidence>
<dbReference type="NCBIfam" id="TIGR02785">
    <property type="entry name" value="addA_Gpos"/>
    <property type="match status" value="1"/>
</dbReference>
<dbReference type="PANTHER" id="PTHR11070:SF48">
    <property type="entry name" value="ATP-DEPENDENT HELICASE_NUCLEASE SUBUNIT A"/>
    <property type="match status" value="1"/>
</dbReference>
<dbReference type="EC" id="5.6.2.4" evidence="13"/>
<name>A0ABV4DWT1_9CLOT</name>
<feature type="domain" description="UvrD-like helicase ATP-binding" evidence="15">
    <location>
        <begin position="4"/>
        <end position="472"/>
    </location>
</feature>
<keyword evidence="6 13" id="KW-0269">Exonuclease</keyword>
<dbReference type="InterPro" id="IPR014016">
    <property type="entry name" value="UvrD-like_ATP-bd"/>
</dbReference>
<keyword evidence="8 13" id="KW-0238">DNA-binding</keyword>
<dbReference type="Pfam" id="PF12705">
    <property type="entry name" value="PDDEXK_1"/>
    <property type="match status" value="1"/>
</dbReference>
<protein>
    <recommendedName>
        <fullName evidence="13">ATP-dependent helicase/nuclease subunit A</fullName>
        <ecNumber evidence="13">3.1.-.-</ecNumber>
        <ecNumber evidence="13">5.6.2.4</ecNumber>
    </recommendedName>
    <alternativeName>
        <fullName evidence="13">ATP-dependent helicase/nuclease AddA</fullName>
    </alternativeName>
    <alternativeName>
        <fullName evidence="13">DNA 3'-5' helicase AddA</fullName>
    </alternativeName>
</protein>
<proteinExistence type="inferred from homology"/>